<dbReference type="PANTHER" id="PTHR37012">
    <property type="entry name" value="B-ZIP TRANSCRIPTION FACTOR (EUROFUNG)-RELATED"/>
    <property type="match status" value="1"/>
</dbReference>
<reference evidence="2 3" key="1">
    <citation type="journal article" date="2021" name="Nat. Commun.">
        <title>Genetic determinants of endophytism in the Arabidopsis root mycobiome.</title>
        <authorList>
            <person name="Mesny F."/>
            <person name="Miyauchi S."/>
            <person name="Thiergart T."/>
            <person name="Pickel B."/>
            <person name="Atanasova L."/>
            <person name="Karlsson M."/>
            <person name="Huettel B."/>
            <person name="Barry K.W."/>
            <person name="Haridas S."/>
            <person name="Chen C."/>
            <person name="Bauer D."/>
            <person name="Andreopoulos W."/>
            <person name="Pangilinan J."/>
            <person name="LaButti K."/>
            <person name="Riley R."/>
            <person name="Lipzen A."/>
            <person name="Clum A."/>
            <person name="Drula E."/>
            <person name="Henrissat B."/>
            <person name="Kohler A."/>
            <person name="Grigoriev I.V."/>
            <person name="Martin F.M."/>
            <person name="Hacquard S."/>
        </authorList>
    </citation>
    <scope>NUCLEOTIDE SEQUENCE [LARGE SCALE GENOMIC DNA]</scope>
    <source>
        <strain evidence="2 3">MPI-CAGE-CH-0241</strain>
    </source>
</reference>
<accession>A0A9P8VQ02</accession>
<feature type="region of interest" description="Disordered" evidence="1">
    <location>
        <begin position="111"/>
        <end position="159"/>
    </location>
</feature>
<dbReference type="Pfam" id="PF11905">
    <property type="entry name" value="DUF3425"/>
    <property type="match status" value="1"/>
</dbReference>
<organism evidence="2 3">
    <name type="scientific">Thelonectria olida</name>
    <dbReference type="NCBI Taxonomy" id="1576542"/>
    <lineage>
        <taxon>Eukaryota</taxon>
        <taxon>Fungi</taxon>
        <taxon>Dikarya</taxon>
        <taxon>Ascomycota</taxon>
        <taxon>Pezizomycotina</taxon>
        <taxon>Sordariomycetes</taxon>
        <taxon>Hypocreomycetidae</taxon>
        <taxon>Hypocreales</taxon>
        <taxon>Nectriaceae</taxon>
        <taxon>Thelonectria</taxon>
    </lineage>
</organism>
<gene>
    <name evidence="2" type="ORF">B0T10DRAFT_500211</name>
</gene>
<keyword evidence="3" id="KW-1185">Reference proteome</keyword>
<dbReference type="OrthoDB" id="4161589at2759"/>
<dbReference type="AlphaFoldDB" id="A0A9P8VQ02"/>
<evidence type="ECO:0000256" key="1">
    <source>
        <dbReference type="SAM" id="MobiDB-lite"/>
    </source>
</evidence>
<feature type="region of interest" description="Disordered" evidence="1">
    <location>
        <begin position="58"/>
        <end position="85"/>
    </location>
</feature>
<evidence type="ECO:0000313" key="2">
    <source>
        <dbReference type="EMBL" id="KAH6871814.1"/>
    </source>
</evidence>
<proteinExistence type="predicted"/>
<name>A0A9P8VQ02_9HYPO</name>
<sequence>MMQLQQSLPITIESSQLIPNPHTLHDQAQRAGNHGLLVDSDGVPPIDWAHAYQQLDDTMPSLPSQDVHANQPTTTNLHGPESTKNTMLAPLSQCRNAIRELENFLDANAWSSQADHPPNQAETSSSNAQSQNPPLLSAARGARPPSNVTSRRDTTSTSAHSLENILDLLGTYMEQWIPPPSPVSMSMPLMAVKQSQALPLLLVPPLPRDKEVHIILDRARANISTIGPPTLSDFLFDNPKNTLSVDLKSLLAPVRQARRTSEFLAAYWVMYLLLRWQVIQDDSAYESVPSWLRPTPLQLTVPHPLAADLVPWPEMREELIHMSLSDETGPYDVSLDIVRHMTVDIHTLEQTGRQDLNRLEAAILDLKNWNLSEEFFDIYPQWKSIKALKARHKNLRPSSRSSETPVF</sequence>
<feature type="compositionally biased region" description="Polar residues" evidence="1">
    <location>
        <begin position="61"/>
        <end position="85"/>
    </location>
</feature>
<feature type="compositionally biased region" description="Polar residues" evidence="1">
    <location>
        <begin position="111"/>
        <end position="134"/>
    </location>
</feature>
<comment type="caution">
    <text evidence="2">The sequence shown here is derived from an EMBL/GenBank/DDBJ whole genome shotgun (WGS) entry which is preliminary data.</text>
</comment>
<protein>
    <submittedName>
        <fullName evidence="2">Uncharacterized protein</fullName>
    </submittedName>
</protein>
<dbReference type="InterPro" id="IPR021833">
    <property type="entry name" value="DUF3425"/>
</dbReference>
<dbReference type="EMBL" id="JAGPYM010000050">
    <property type="protein sequence ID" value="KAH6871814.1"/>
    <property type="molecule type" value="Genomic_DNA"/>
</dbReference>
<evidence type="ECO:0000313" key="3">
    <source>
        <dbReference type="Proteomes" id="UP000777438"/>
    </source>
</evidence>
<dbReference type="PANTHER" id="PTHR37012:SF7">
    <property type="entry name" value="B-ZIP TRANSCRIPTION FACTOR (EUROFUNG)-RELATED"/>
    <property type="match status" value="1"/>
</dbReference>
<dbReference type="Proteomes" id="UP000777438">
    <property type="component" value="Unassembled WGS sequence"/>
</dbReference>